<feature type="signal peptide" evidence="1">
    <location>
        <begin position="1"/>
        <end position="19"/>
    </location>
</feature>
<feature type="chain" id="PRO_5045811078" evidence="1">
    <location>
        <begin position="20"/>
        <end position="505"/>
    </location>
</feature>
<dbReference type="Gene3D" id="2.40.160.60">
    <property type="entry name" value="Outer membrane protein transport protein (OMPP1/FadL/TodX)"/>
    <property type="match status" value="1"/>
</dbReference>
<name>A0ABW2MXU0_9FLAO</name>
<keyword evidence="1" id="KW-0732">Signal</keyword>
<evidence type="ECO:0000313" key="3">
    <source>
        <dbReference type="Proteomes" id="UP001596415"/>
    </source>
</evidence>
<reference evidence="3" key="1">
    <citation type="journal article" date="2019" name="Int. J. Syst. Evol. Microbiol.">
        <title>The Global Catalogue of Microorganisms (GCM) 10K type strain sequencing project: providing services to taxonomists for standard genome sequencing and annotation.</title>
        <authorList>
            <consortium name="The Broad Institute Genomics Platform"/>
            <consortium name="The Broad Institute Genome Sequencing Center for Infectious Disease"/>
            <person name="Wu L."/>
            <person name="Ma J."/>
        </authorList>
    </citation>
    <scope>NUCLEOTIDE SEQUENCE [LARGE SCALE GENOMIC DNA]</scope>
    <source>
        <strain evidence="3">CGMCC 1.16306</strain>
    </source>
</reference>
<accession>A0ABW2MXU0</accession>
<sequence length="505" mass="55529">MKKIIFTVMAFTAVTFSFAQTVSDGLRYSTDNTNGTARFQAMSGAFGALGGDLSSVGINPAGSAIFIQNSATISFAVNDSENDATYFNNTTTGVDTDFSLNQAGGVFVFTNPNEESRWKKFTLSINYDNTNNYDDEIFVRGTGNTSIAQFFLAQAQGIPLDLLQLQAGETIDDLYAFLGQTEGVSAQNAFLGFQGFIFDPVTNDPNNTEYISNIANGSFNQEFSVNTEGYNGKFTFNAAAQYGNDFYFGINLNSHTIDYNRSNFLFETNSNSGSTTNQVAFQNNLSVLGAGFSAQVGAIAKLGDSFRLGITYDTPTWYTISEETTQFLETRRTENDQTFIATVDPQVINVFQEYDLQTPGKIAASAAYIFGKKGLISFDYSYKDYSAIEFGPTNDPFFSTQNSLIETTLKGASTYRLGGEYRINNLSLRGGYHYEESPYQNELTVGDINGFSLGFGYNFGNYTFDLAYSRSEQDRNRQLYQVGLTDSAAVNAVYSNLVFTLAFSL</sequence>
<dbReference type="EMBL" id="JBHTBN010000008">
    <property type="protein sequence ID" value="MFC7358616.1"/>
    <property type="molecule type" value="Genomic_DNA"/>
</dbReference>
<protein>
    <submittedName>
        <fullName evidence="2">OmpP1/FadL family transporter</fullName>
    </submittedName>
</protein>
<organism evidence="2 3">
    <name type="scientific">Jejudonia soesokkakensis</name>
    <dbReference type="NCBI Taxonomy" id="1323432"/>
    <lineage>
        <taxon>Bacteria</taxon>
        <taxon>Pseudomonadati</taxon>
        <taxon>Bacteroidota</taxon>
        <taxon>Flavobacteriia</taxon>
        <taxon>Flavobacteriales</taxon>
        <taxon>Flavobacteriaceae</taxon>
        <taxon>Jejudonia</taxon>
    </lineage>
</organism>
<gene>
    <name evidence="2" type="ORF">ACFQO1_13020</name>
</gene>
<dbReference type="Proteomes" id="UP001596415">
    <property type="component" value="Unassembled WGS sequence"/>
</dbReference>
<proteinExistence type="predicted"/>
<evidence type="ECO:0000313" key="2">
    <source>
        <dbReference type="EMBL" id="MFC7358616.1"/>
    </source>
</evidence>
<dbReference type="RefSeq" id="WP_380218606.1">
    <property type="nucleotide sequence ID" value="NZ_JBHTBN010000008.1"/>
</dbReference>
<evidence type="ECO:0000256" key="1">
    <source>
        <dbReference type="SAM" id="SignalP"/>
    </source>
</evidence>
<keyword evidence="3" id="KW-1185">Reference proteome</keyword>
<dbReference type="SUPFAM" id="SSF56935">
    <property type="entry name" value="Porins"/>
    <property type="match status" value="1"/>
</dbReference>
<comment type="caution">
    <text evidence="2">The sequence shown here is derived from an EMBL/GenBank/DDBJ whole genome shotgun (WGS) entry which is preliminary data.</text>
</comment>